<reference evidence="2 3" key="1">
    <citation type="submission" date="2018-05" db="EMBL/GenBank/DDBJ databases">
        <title>Genomic Encyclopedia of Type Strains, Phase IV (KMG-IV): sequencing the most valuable type-strain genomes for metagenomic binning, comparative biology and taxonomic classification.</title>
        <authorList>
            <person name="Goeker M."/>
        </authorList>
    </citation>
    <scope>NUCLEOTIDE SEQUENCE [LARGE SCALE GENOMIC DNA]</scope>
    <source>
        <strain evidence="2 3">DSM 29661</strain>
    </source>
</reference>
<evidence type="ECO:0000256" key="1">
    <source>
        <dbReference type="SAM" id="MobiDB-lite"/>
    </source>
</evidence>
<gene>
    <name evidence="2" type="ORF">DFR34_13019</name>
</gene>
<feature type="region of interest" description="Disordered" evidence="1">
    <location>
        <begin position="1"/>
        <end position="21"/>
    </location>
</feature>
<proteinExistence type="predicted"/>
<dbReference type="Proteomes" id="UP000247555">
    <property type="component" value="Unassembled WGS sequence"/>
</dbReference>
<dbReference type="EMBL" id="QJKI01000030">
    <property type="protein sequence ID" value="PXX74597.1"/>
    <property type="molecule type" value="Genomic_DNA"/>
</dbReference>
<comment type="caution">
    <text evidence="2">The sequence shown here is derived from an EMBL/GenBank/DDBJ whole genome shotgun (WGS) entry which is preliminary data.</text>
</comment>
<protein>
    <submittedName>
        <fullName evidence="2">Uncharacterized protein</fullName>
    </submittedName>
</protein>
<sequence length="116" mass="12677">MRAFAQPQAGVQSARALGHNRQPQPAAGFVVAENPVKPFEYPLALADGLARVRVADGPGDNHIALPLVTSMFLGDRWEYLFHPGHTRLRAYGERALAPGEHWLALPAEDVWVFPSA</sequence>
<name>A0A318KD49_9NEIS</name>
<keyword evidence="3" id="KW-1185">Reference proteome</keyword>
<evidence type="ECO:0000313" key="2">
    <source>
        <dbReference type="EMBL" id="PXX74597.1"/>
    </source>
</evidence>
<evidence type="ECO:0000313" key="3">
    <source>
        <dbReference type="Proteomes" id="UP000247555"/>
    </source>
</evidence>
<accession>A0A318KD49</accession>
<organism evidence="2 3">
    <name type="scientific">Rivihabitans pingtungensis</name>
    <dbReference type="NCBI Taxonomy" id="1054498"/>
    <lineage>
        <taxon>Bacteria</taxon>
        <taxon>Pseudomonadati</taxon>
        <taxon>Pseudomonadota</taxon>
        <taxon>Betaproteobacteria</taxon>
        <taxon>Neisseriales</taxon>
        <taxon>Aquaspirillaceae</taxon>
        <taxon>Rivihabitans</taxon>
    </lineage>
</organism>
<dbReference type="AlphaFoldDB" id="A0A318KD49"/>